<keyword evidence="5 6" id="KW-0472">Membrane</keyword>
<evidence type="ECO:0000256" key="6">
    <source>
        <dbReference type="SAM" id="Phobius"/>
    </source>
</evidence>
<comment type="subcellular location">
    <subcellularLocation>
        <location evidence="1">Membrane</location>
        <topology evidence="1">Multi-pass membrane protein</topology>
    </subcellularLocation>
</comment>
<dbReference type="InterPro" id="IPR007267">
    <property type="entry name" value="GtrA_DPMS_TM"/>
</dbReference>
<keyword evidence="3 6" id="KW-0812">Transmembrane</keyword>
<feature type="transmembrane region" description="Helical" evidence="6">
    <location>
        <begin position="83"/>
        <end position="105"/>
    </location>
</feature>
<comment type="similarity">
    <text evidence="2">Belongs to the GtrA family.</text>
</comment>
<evidence type="ECO:0000256" key="3">
    <source>
        <dbReference type="ARBA" id="ARBA00022692"/>
    </source>
</evidence>
<dbReference type="InterPro" id="IPR051401">
    <property type="entry name" value="GtrA_CellWall_Glycosyl"/>
</dbReference>
<evidence type="ECO:0000256" key="4">
    <source>
        <dbReference type="ARBA" id="ARBA00022989"/>
    </source>
</evidence>
<dbReference type="Pfam" id="PF04138">
    <property type="entry name" value="GtrA_DPMS_TM"/>
    <property type="match status" value="1"/>
</dbReference>
<accession>A0ABP7SCZ9</accession>
<keyword evidence="4 6" id="KW-1133">Transmembrane helix</keyword>
<proteinExistence type="inferred from homology"/>
<dbReference type="PANTHER" id="PTHR38459:SF1">
    <property type="entry name" value="PROPHAGE BACTOPRENOL-LINKED GLUCOSE TRANSLOCASE HOMOLOG"/>
    <property type="match status" value="1"/>
</dbReference>
<evidence type="ECO:0000313" key="9">
    <source>
        <dbReference type="Proteomes" id="UP001500235"/>
    </source>
</evidence>
<dbReference type="RefSeq" id="WP_344705739.1">
    <property type="nucleotide sequence ID" value="NZ_BAABBQ010000001.1"/>
</dbReference>
<feature type="transmembrane region" description="Helical" evidence="6">
    <location>
        <begin position="43"/>
        <end position="62"/>
    </location>
</feature>
<evidence type="ECO:0000313" key="8">
    <source>
        <dbReference type="EMBL" id="GAA4010156.1"/>
    </source>
</evidence>
<feature type="domain" description="GtrA/DPMS transmembrane" evidence="7">
    <location>
        <begin position="14"/>
        <end position="136"/>
    </location>
</feature>
<reference evidence="9" key="1">
    <citation type="journal article" date="2019" name="Int. J. Syst. Evol. Microbiol.">
        <title>The Global Catalogue of Microorganisms (GCM) 10K type strain sequencing project: providing services to taxonomists for standard genome sequencing and annotation.</title>
        <authorList>
            <consortium name="The Broad Institute Genomics Platform"/>
            <consortium name="The Broad Institute Genome Sequencing Center for Infectious Disease"/>
            <person name="Wu L."/>
            <person name="Ma J."/>
        </authorList>
    </citation>
    <scope>NUCLEOTIDE SEQUENCE [LARGE SCALE GENOMIC DNA]</scope>
    <source>
        <strain evidence="9">JCM 17563</strain>
    </source>
</reference>
<dbReference type="PANTHER" id="PTHR38459">
    <property type="entry name" value="PROPHAGE BACTOPRENOL-LINKED GLUCOSE TRANSLOCASE HOMOLOG"/>
    <property type="match status" value="1"/>
</dbReference>
<evidence type="ECO:0000256" key="5">
    <source>
        <dbReference type="ARBA" id="ARBA00023136"/>
    </source>
</evidence>
<feature type="transmembrane region" description="Helical" evidence="6">
    <location>
        <begin position="117"/>
        <end position="136"/>
    </location>
</feature>
<evidence type="ECO:0000259" key="7">
    <source>
        <dbReference type="Pfam" id="PF04138"/>
    </source>
</evidence>
<dbReference type="EMBL" id="BAABBQ010000001">
    <property type="protein sequence ID" value="GAA4010156.1"/>
    <property type="molecule type" value="Genomic_DNA"/>
</dbReference>
<comment type="caution">
    <text evidence="8">The sequence shown here is derived from an EMBL/GenBank/DDBJ whole genome shotgun (WGS) entry which is preliminary data.</text>
</comment>
<protein>
    <recommendedName>
        <fullName evidence="7">GtrA/DPMS transmembrane domain-containing protein</fullName>
    </recommendedName>
</protein>
<sequence>MDRLLAPQHGKFVRFVLVGGSNFLLGMLLFQAVWAIGAPLGSWRTPAAQAVAYAIGTAWSFFWNRQWVFRSTDGSAGGVGGEALRFIVAQVLCLLVSTVLVTAAIDGAGLPPLVGWPVAMLPLVLLNYILISRWVFPNEATQPPLGPTRSHKEDARS</sequence>
<keyword evidence="9" id="KW-1185">Reference proteome</keyword>
<evidence type="ECO:0000256" key="2">
    <source>
        <dbReference type="ARBA" id="ARBA00009399"/>
    </source>
</evidence>
<organism evidence="8 9">
    <name type="scientific">Sphingomonas swuensis</name>
    <dbReference type="NCBI Taxonomy" id="977800"/>
    <lineage>
        <taxon>Bacteria</taxon>
        <taxon>Pseudomonadati</taxon>
        <taxon>Pseudomonadota</taxon>
        <taxon>Alphaproteobacteria</taxon>
        <taxon>Sphingomonadales</taxon>
        <taxon>Sphingomonadaceae</taxon>
        <taxon>Sphingomonas</taxon>
    </lineage>
</organism>
<evidence type="ECO:0000256" key="1">
    <source>
        <dbReference type="ARBA" id="ARBA00004141"/>
    </source>
</evidence>
<gene>
    <name evidence="8" type="ORF">GCM10022280_04180</name>
</gene>
<feature type="transmembrane region" description="Helical" evidence="6">
    <location>
        <begin position="12"/>
        <end position="37"/>
    </location>
</feature>
<dbReference type="Proteomes" id="UP001500235">
    <property type="component" value="Unassembled WGS sequence"/>
</dbReference>
<name>A0ABP7SCZ9_9SPHN</name>